<dbReference type="GO" id="GO:0003824">
    <property type="term" value="F:catalytic activity"/>
    <property type="evidence" value="ECO:0007669"/>
    <property type="project" value="InterPro"/>
</dbReference>
<name>A0AAD7UAJ9_9STRA</name>
<dbReference type="CDD" id="cd01335">
    <property type="entry name" value="Radical_SAM"/>
    <property type="match status" value="1"/>
</dbReference>
<dbReference type="PANTHER" id="PTHR30352:SF5">
    <property type="entry name" value="PYRUVATE FORMATE-LYASE 1-ACTIVATING ENZYME"/>
    <property type="match status" value="1"/>
</dbReference>
<feature type="domain" description="Radical SAM core" evidence="7">
    <location>
        <begin position="19"/>
        <end position="219"/>
    </location>
</feature>
<evidence type="ECO:0000256" key="1">
    <source>
        <dbReference type="ARBA" id="ARBA00001966"/>
    </source>
</evidence>
<dbReference type="InterPro" id="IPR058240">
    <property type="entry name" value="rSAM_sf"/>
</dbReference>
<dbReference type="PANTHER" id="PTHR30352">
    <property type="entry name" value="PYRUVATE FORMATE-LYASE-ACTIVATING ENZYME"/>
    <property type="match status" value="1"/>
</dbReference>
<evidence type="ECO:0000313" key="9">
    <source>
        <dbReference type="Proteomes" id="UP001230188"/>
    </source>
</evidence>
<sequence>MMMRGVKGVVHSIDSLSAVDGPGLRYLIFLQGCMRRCVFCSQPDTWKIHRRADRVEGDGSLSQIGGLVYTGDLIEQIRRYVPYLRHHGGGVSCSGGEPLLQAEFVADLFERVGDGLGLTTVLDTAGMGDPKLFDAVLKKTDLVLLCAKSFDADKHYRLSNVRVSHLHKFVDALDRNLQPFALRYVFIPDHPAYRTDDDKDLDDIAAFVNQRPHCAYAQI</sequence>
<evidence type="ECO:0000256" key="4">
    <source>
        <dbReference type="ARBA" id="ARBA00022723"/>
    </source>
</evidence>
<dbReference type="GO" id="GO:0051539">
    <property type="term" value="F:4 iron, 4 sulfur cluster binding"/>
    <property type="evidence" value="ECO:0007669"/>
    <property type="project" value="UniProtKB-KW"/>
</dbReference>
<evidence type="ECO:0000313" key="8">
    <source>
        <dbReference type="EMBL" id="KAJ8601053.1"/>
    </source>
</evidence>
<reference evidence="8" key="1">
    <citation type="submission" date="2023-01" db="EMBL/GenBank/DDBJ databases">
        <title>Metagenome sequencing of chrysophaentin producing Chrysophaeum taylorii.</title>
        <authorList>
            <person name="Davison J."/>
            <person name="Bewley C."/>
        </authorList>
    </citation>
    <scope>NUCLEOTIDE SEQUENCE</scope>
    <source>
        <strain evidence="8">NIES-1699</strain>
    </source>
</reference>
<dbReference type="PROSITE" id="PS51918">
    <property type="entry name" value="RADICAL_SAM"/>
    <property type="match status" value="1"/>
</dbReference>
<keyword evidence="3" id="KW-0949">S-adenosyl-L-methionine</keyword>
<evidence type="ECO:0000256" key="5">
    <source>
        <dbReference type="ARBA" id="ARBA00023004"/>
    </source>
</evidence>
<dbReference type="GO" id="GO:0046872">
    <property type="term" value="F:metal ion binding"/>
    <property type="evidence" value="ECO:0007669"/>
    <property type="project" value="UniProtKB-KW"/>
</dbReference>
<organism evidence="8 9">
    <name type="scientific">Chrysophaeum taylorii</name>
    <dbReference type="NCBI Taxonomy" id="2483200"/>
    <lineage>
        <taxon>Eukaryota</taxon>
        <taxon>Sar</taxon>
        <taxon>Stramenopiles</taxon>
        <taxon>Ochrophyta</taxon>
        <taxon>Pelagophyceae</taxon>
        <taxon>Pelagomonadales</taxon>
        <taxon>Pelagomonadaceae</taxon>
        <taxon>Chrysophaeum</taxon>
    </lineage>
</organism>
<protein>
    <recommendedName>
        <fullName evidence="7">Radical SAM core domain-containing protein</fullName>
    </recommendedName>
</protein>
<comment type="caution">
    <text evidence="8">The sequence shown here is derived from an EMBL/GenBank/DDBJ whole genome shotgun (WGS) entry which is preliminary data.</text>
</comment>
<dbReference type="Pfam" id="PF13353">
    <property type="entry name" value="Fer4_12"/>
    <property type="match status" value="1"/>
</dbReference>
<dbReference type="InterPro" id="IPR007197">
    <property type="entry name" value="rSAM"/>
</dbReference>
<dbReference type="SUPFAM" id="SSF102114">
    <property type="entry name" value="Radical SAM enzymes"/>
    <property type="match status" value="1"/>
</dbReference>
<dbReference type="InterPro" id="IPR034457">
    <property type="entry name" value="Organic_radical-activating"/>
</dbReference>
<dbReference type="AlphaFoldDB" id="A0AAD7UAJ9"/>
<keyword evidence="6" id="KW-0411">Iron-sulfur</keyword>
<dbReference type="InterPro" id="IPR013785">
    <property type="entry name" value="Aldolase_TIM"/>
</dbReference>
<dbReference type="SFLD" id="SFLDS00029">
    <property type="entry name" value="Radical_SAM"/>
    <property type="match status" value="1"/>
</dbReference>
<dbReference type="Proteomes" id="UP001230188">
    <property type="component" value="Unassembled WGS sequence"/>
</dbReference>
<evidence type="ECO:0000256" key="6">
    <source>
        <dbReference type="ARBA" id="ARBA00023014"/>
    </source>
</evidence>
<keyword evidence="4" id="KW-0479">Metal-binding</keyword>
<dbReference type="SFLD" id="SFLDG01066">
    <property type="entry name" value="organic_radical-activating_enz"/>
    <property type="match status" value="1"/>
</dbReference>
<dbReference type="Gene3D" id="3.20.20.70">
    <property type="entry name" value="Aldolase class I"/>
    <property type="match status" value="1"/>
</dbReference>
<evidence type="ECO:0000259" key="7">
    <source>
        <dbReference type="PROSITE" id="PS51918"/>
    </source>
</evidence>
<evidence type="ECO:0000256" key="3">
    <source>
        <dbReference type="ARBA" id="ARBA00022691"/>
    </source>
</evidence>
<evidence type="ECO:0000256" key="2">
    <source>
        <dbReference type="ARBA" id="ARBA00022485"/>
    </source>
</evidence>
<keyword evidence="2" id="KW-0004">4Fe-4S</keyword>
<comment type="cofactor">
    <cofactor evidence="1">
        <name>[4Fe-4S] cluster</name>
        <dbReference type="ChEBI" id="CHEBI:49883"/>
    </cofactor>
</comment>
<gene>
    <name evidence="8" type="ORF">CTAYLR_004513</name>
</gene>
<accession>A0AAD7UAJ9</accession>
<proteinExistence type="predicted"/>
<keyword evidence="9" id="KW-1185">Reference proteome</keyword>
<dbReference type="EMBL" id="JAQMWT010000456">
    <property type="protein sequence ID" value="KAJ8601053.1"/>
    <property type="molecule type" value="Genomic_DNA"/>
</dbReference>
<keyword evidence="5" id="KW-0408">Iron</keyword>